<organism evidence="2 3">
    <name type="scientific">Marasmius tenuissimus</name>
    <dbReference type="NCBI Taxonomy" id="585030"/>
    <lineage>
        <taxon>Eukaryota</taxon>
        <taxon>Fungi</taxon>
        <taxon>Dikarya</taxon>
        <taxon>Basidiomycota</taxon>
        <taxon>Agaricomycotina</taxon>
        <taxon>Agaricomycetes</taxon>
        <taxon>Agaricomycetidae</taxon>
        <taxon>Agaricales</taxon>
        <taxon>Marasmiineae</taxon>
        <taxon>Marasmiaceae</taxon>
        <taxon>Marasmius</taxon>
    </lineage>
</organism>
<gene>
    <name evidence="2" type="ORF">AAF712_000375</name>
</gene>
<evidence type="ECO:0000256" key="1">
    <source>
        <dbReference type="SAM" id="MobiDB-lite"/>
    </source>
</evidence>
<comment type="caution">
    <text evidence="2">The sequence shown here is derived from an EMBL/GenBank/DDBJ whole genome shotgun (WGS) entry which is preliminary data.</text>
</comment>
<feature type="region of interest" description="Disordered" evidence="1">
    <location>
        <begin position="104"/>
        <end position="134"/>
    </location>
</feature>
<name>A0ABR3AJ65_9AGAR</name>
<proteinExistence type="predicted"/>
<dbReference type="EMBL" id="JBBXMP010000001">
    <property type="protein sequence ID" value="KAL0072612.1"/>
    <property type="molecule type" value="Genomic_DNA"/>
</dbReference>
<reference evidence="2 3" key="1">
    <citation type="submission" date="2024-05" db="EMBL/GenBank/DDBJ databases">
        <title>A draft genome resource for the thread blight pathogen Marasmius tenuissimus strain MS-2.</title>
        <authorList>
            <person name="Yulfo-Soto G.E."/>
            <person name="Baruah I.K."/>
            <person name="Amoako-Attah I."/>
            <person name="Bukari Y."/>
            <person name="Meinhardt L.W."/>
            <person name="Bailey B.A."/>
            <person name="Cohen S.P."/>
        </authorList>
    </citation>
    <scope>NUCLEOTIDE SEQUENCE [LARGE SCALE GENOMIC DNA]</scope>
    <source>
        <strain evidence="2 3">MS-2</strain>
    </source>
</reference>
<evidence type="ECO:0000313" key="2">
    <source>
        <dbReference type="EMBL" id="KAL0072612.1"/>
    </source>
</evidence>
<protein>
    <submittedName>
        <fullName evidence="2">Uncharacterized protein</fullName>
    </submittedName>
</protein>
<sequence>MGFFRPKPAPPAYGEGKEIPERKALYVRTPSSTRILLIDPPVLPSFLSQIWFAWLDPLLRVGYTRPLEQEDLWNLPSDRLTTVLTDRVESAFFDRCAPEKRPLAFRETSRDSDSERDDKIKEGEPREEGGTSYEGVDKEKVYDASILKTLHGVFYAQWWFAGLLQLGSGMCLSDRIAMNEIKLVFPDALKITTPLVNKILLNWLAESYLFYRTTEAERSALGISMTEPRGVGFGIGIAFAIFSMQGLHILL</sequence>
<keyword evidence="3" id="KW-1185">Reference proteome</keyword>
<accession>A0ABR3AJ65</accession>
<dbReference type="Proteomes" id="UP001437256">
    <property type="component" value="Unassembled WGS sequence"/>
</dbReference>
<evidence type="ECO:0000313" key="3">
    <source>
        <dbReference type="Proteomes" id="UP001437256"/>
    </source>
</evidence>